<sequence>MDLGIVDDTGALLAYAGPLQLGAPQYPQSAWFLNATDNDHHTSVVFMGIRNQPHFIVAASREWGGRRYILRATVDFEAFTRLVENIRIGETGHAFIVNRAGDFQTQPRSDFSQCKELLLE</sequence>
<evidence type="ECO:0000313" key="2">
    <source>
        <dbReference type="Proteomes" id="UP000448292"/>
    </source>
</evidence>
<keyword evidence="2" id="KW-1185">Reference proteome</keyword>
<name>A0A7M3M8Z0_9BACT</name>
<reference evidence="1 2" key="1">
    <citation type="submission" date="2018-06" db="EMBL/GenBank/DDBJ databases">
        <title>Complete genome of Desulfovibrio indonesiensis P37SLT.</title>
        <authorList>
            <person name="Crispim J.S."/>
            <person name="Vidigal P.M.P."/>
            <person name="Silva L.C.F."/>
            <person name="Laguardia C.N."/>
            <person name="Araujo L.C."/>
            <person name="Dias R.S."/>
            <person name="Sousa M.P."/>
            <person name="Paula S.O."/>
            <person name="Silva C."/>
        </authorList>
    </citation>
    <scope>NUCLEOTIDE SEQUENCE [LARGE SCALE GENOMIC DNA]</scope>
    <source>
        <strain evidence="1 2">P37SLT</strain>
    </source>
</reference>
<organism evidence="1 2">
    <name type="scientific">Oceanidesulfovibrio indonesiensis</name>
    <dbReference type="NCBI Taxonomy" id="54767"/>
    <lineage>
        <taxon>Bacteria</taxon>
        <taxon>Pseudomonadati</taxon>
        <taxon>Thermodesulfobacteriota</taxon>
        <taxon>Desulfovibrionia</taxon>
        <taxon>Desulfovibrionales</taxon>
        <taxon>Desulfovibrionaceae</taxon>
        <taxon>Oceanidesulfovibrio</taxon>
    </lineage>
</organism>
<dbReference type="Proteomes" id="UP000448292">
    <property type="component" value="Unassembled WGS sequence"/>
</dbReference>
<keyword evidence="1" id="KW-0418">Kinase</keyword>
<protein>
    <submittedName>
        <fullName evidence="1">Two-component sensor histidine kinase</fullName>
    </submittedName>
</protein>
<dbReference type="Gene3D" id="3.30.450.20">
    <property type="entry name" value="PAS domain"/>
    <property type="match status" value="1"/>
</dbReference>
<dbReference type="RefSeq" id="WP_208728426.1">
    <property type="nucleotide sequence ID" value="NZ_QMIE01000297.1"/>
</dbReference>
<dbReference type="GO" id="GO:0016301">
    <property type="term" value="F:kinase activity"/>
    <property type="evidence" value="ECO:0007669"/>
    <property type="project" value="UniProtKB-KW"/>
</dbReference>
<comment type="caution">
    <text evidence="1">The sequence shown here is derived from an EMBL/GenBank/DDBJ whole genome shotgun (WGS) entry which is preliminary data.</text>
</comment>
<gene>
    <name evidence="1" type="ORF">DPQ33_19945</name>
</gene>
<evidence type="ECO:0000313" key="1">
    <source>
        <dbReference type="EMBL" id="TVM04735.1"/>
    </source>
</evidence>
<accession>A0A7M3M8Z0</accession>
<proteinExistence type="predicted"/>
<dbReference type="EMBL" id="QMIE01000297">
    <property type="protein sequence ID" value="TVM04735.1"/>
    <property type="molecule type" value="Genomic_DNA"/>
</dbReference>
<keyword evidence="1" id="KW-0808">Transferase</keyword>
<dbReference type="AlphaFoldDB" id="A0A7M3M8Z0"/>
<feature type="non-terminal residue" evidence="1">
    <location>
        <position position="120"/>
    </location>
</feature>